<feature type="region of interest" description="Disordered" evidence="1">
    <location>
        <begin position="127"/>
        <end position="159"/>
    </location>
</feature>
<feature type="region of interest" description="Disordered" evidence="1">
    <location>
        <begin position="68"/>
        <end position="101"/>
    </location>
</feature>
<feature type="transmembrane region" description="Helical" evidence="2">
    <location>
        <begin position="172"/>
        <end position="191"/>
    </location>
</feature>
<keyword evidence="2" id="KW-0812">Transmembrane</keyword>
<dbReference type="Proteomes" id="UP000567885">
    <property type="component" value="Unassembled WGS sequence"/>
</dbReference>
<keyword evidence="2" id="KW-1133">Transmembrane helix</keyword>
<feature type="transmembrane region" description="Helical" evidence="2">
    <location>
        <begin position="286"/>
        <end position="303"/>
    </location>
</feature>
<evidence type="ECO:0000256" key="2">
    <source>
        <dbReference type="SAM" id="Phobius"/>
    </source>
</evidence>
<sequence length="304" mass="33210">MDTTIKSFAGPNEPETSDRFLSNSTSNRNEAVIVGGVVIGSVLLIALLGVAYMFYKKRVSKMKALEAKTGNGDDYPERMQTHSEQSTDPYRTRPTLGSNSFLKPRQYDVRRSVVSALHEVLKRTNISNQKLRNGSRRPGPLLHTGSAPEVADPNRKTNSEPIKMHLTSILQLRATIALVLVLFSCLALASSNSDNTHVTLLQRDEDVGSGCSTEGQWHCMTNSFQRCAGGQWSIKMAMAEGTKCVPGGYTDDYNFRIERDGERQDENRDGSNENQSNGASVGPRSSVGGTISVVVLLCVILLIA</sequence>
<comment type="caution">
    <text evidence="3">The sequence shown here is derived from an EMBL/GenBank/DDBJ whole genome shotgun (WGS) entry which is preliminary data.</text>
</comment>
<evidence type="ECO:0000313" key="4">
    <source>
        <dbReference type="Proteomes" id="UP000567885"/>
    </source>
</evidence>
<dbReference type="Gene3D" id="1.20.5.510">
    <property type="entry name" value="Single helix bin"/>
    <property type="match status" value="1"/>
</dbReference>
<feature type="region of interest" description="Disordered" evidence="1">
    <location>
        <begin position="1"/>
        <end position="23"/>
    </location>
</feature>
<protein>
    <submittedName>
        <fullName evidence="3">Uncharacterized protein</fullName>
    </submittedName>
</protein>
<name>A0A8H5TKE1_FUSHE</name>
<evidence type="ECO:0000313" key="3">
    <source>
        <dbReference type="EMBL" id="KAF5671738.1"/>
    </source>
</evidence>
<dbReference type="EMBL" id="JAAGWQ010000064">
    <property type="protein sequence ID" value="KAF5671738.1"/>
    <property type="molecule type" value="Genomic_DNA"/>
</dbReference>
<feature type="region of interest" description="Disordered" evidence="1">
    <location>
        <begin position="261"/>
        <end position="284"/>
    </location>
</feature>
<dbReference type="AlphaFoldDB" id="A0A8H5TKE1"/>
<keyword evidence="2" id="KW-0472">Membrane</keyword>
<dbReference type="OrthoDB" id="2342176at2759"/>
<feature type="compositionally biased region" description="Polar residues" evidence="1">
    <location>
        <begin position="82"/>
        <end position="101"/>
    </location>
</feature>
<accession>A0A8H5TKE1</accession>
<feature type="compositionally biased region" description="Basic and acidic residues" evidence="1">
    <location>
        <begin position="261"/>
        <end position="271"/>
    </location>
</feature>
<proteinExistence type="predicted"/>
<gene>
    <name evidence="3" type="ORF">FHETE_3951</name>
</gene>
<keyword evidence="4" id="KW-1185">Reference proteome</keyword>
<reference evidence="3 4" key="1">
    <citation type="submission" date="2020-05" db="EMBL/GenBank/DDBJ databases">
        <title>Identification and distribution of gene clusters putatively required for synthesis of sphingolipid metabolism inhibitors in phylogenetically diverse species of the filamentous fungus Fusarium.</title>
        <authorList>
            <person name="Kim H.-S."/>
            <person name="Busman M."/>
            <person name="Brown D.W."/>
            <person name="Divon H."/>
            <person name="Uhlig S."/>
            <person name="Proctor R.H."/>
        </authorList>
    </citation>
    <scope>NUCLEOTIDE SEQUENCE [LARGE SCALE GENOMIC DNA]</scope>
    <source>
        <strain evidence="3 4">NRRL 20693</strain>
    </source>
</reference>
<feature type="transmembrane region" description="Helical" evidence="2">
    <location>
        <begin position="31"/>
        <end position="55"/>
    </location>
</feature>
<evidence type="ECO:0000256" key="1">
    <source>
        <dbReference type="SAM" id="MobiDB-lite"/>
    </source>
</evidence>
<organism evidence="3 4">
    <name type="scientific">Fusarium heterosporum</name>
    <dbReference type="NCBI Taxonomy" id="42747"/>
    <lineage>
        <taxon>Eukaryota</taxon>
        <taxon>Fungi</taxon>
        <taxon>Dikarya</taxon>
        <taxon>Ascomycota</taxon>
        <taxon>Pezizomycotina</taxon>
        <taxon>Sordariomycetes</taxon>
        <taxon>Hypocreomycetidae</taxon>
        <taxon>Hypocreales</taxon>
        <taxon>Nectriaceae</taxon>
        <taxon>Fusarium</taxon>
        <taxon>Fusarium heterosporum species complex</taxon>
    </lineage>
</organism>